<dbReference type="RefSeq" id="WP_228352940.1">
    <property type="nucleotide sequence ID" value="NZ_JACEGA010000001.1"/>
</dbReference>
<dbReference type="PANTHER" id="PTHR43649">
    <property type="entry name" value="ARABINOSE-BINDING PROTEIN-RELATED"/>
    <property type="match status" value="1"/>
</dbReference>
<dbReference type="PANTHER" id="PTHR43649:SF33">
    <property type="entry name" value="POLYGALACTURONAN_RHAMNOGALACTURONAN-BINDING PROTEIN YTCQ"/>
    <property type="match status" value="1"/>
</dbReference>
<keyword evidence="5" id="KW-1185">Reference proteome</keyword>
<dbReference type="PROSITE" id="PS51257">
    <property type="entry name" value="PROKAR_LIPOPROTEIN"/>
    <property type="match status" value="1"/>
</dbReference>
<keyword evidence="1 3" id="KW-0732">Signal</keyword>
<feature type="chain" id="PRO_5032970919" evidence="3">
    <location>
        <begin position="28"/>
        <end position="589"/>
    </location>
</feature>
<organism evidence="4 5">
    <name type="scientific">Variimorphobacter saccharofermentans</name>
    <dbReference type="NCBI Taxonomy" id="2755051"/>
    <lineage>
        <taxon>Bacteria</taxon>
        <taxon>Bacillati</taxon>
        <taxon>Bacillota</taxon>
        <taxon>Clostridia</taxon>
        <taxon>Lachnospirales</taxon>
        <taxon>Lachnospiraceae</taxon>
        <taxon>Variimorphobacter</taxon>
    </lineage>
</organism>
<dbReference type="AlphaFoldDB" id="A0A839K0W9"/>
<evidence type="ECO:0000313" key="4">
    <source>
        <dbReference type="EMBL" id="MBB2183266.1"/>
    </source>
</evidence>
<accession>A0A839K0W9</accession>
<evidence type="ECO:0000256" key="3">
    <source>
        <dbReference type="SAM" id="SignalP"/>
    </source>
</evidence>
<comment type="caution">
    <text evidence="4">The sequence shown here is derived from an EMBL/GenBank/DDBJ whole genome shotgun (WGS) entry which is preliminary data.</text>
</comment>
<dbReference type="EMBL" id="JACEGA010000001">
    <property type="protein sequence ID" value="MBB2183266.1"/>
    <property type="molecule type" value="Genomic_DNA"/>
</dbReference>
<sequence length="589" mass="66674">MKKKRLVSLLMVATMVFLLVGCGKNNASESSTTDDVKTTQAPVSSEEEGGTDTGSETLDDIIPKETVTLVVYDQLANYSGEQIGWFAKVMLDKFNVKINIIPESEGTYETRMESGSLGDIVIWGDNTDQQAQAADKGMLFDWEEEDILNRFGSYIAQNCTTALDSNRSRFNGKIYGIGGEVADSRETISDFQYTWDIRWDLYEKIGKPEVKNLDDMFNVLVQIQEACPTDDNGNKTYAVSMFSDWDGDTVNFPADLVKAYYGIESSGFGFYDSDNQEYYDIFDERSHYIEALQFYNKLFQKGLVDPDSQTQGWNGFTEDMQNGTALWNTISWMASGMYNTDAHLSEGKGMYSLVPKDASPLNWGQRPEGSNRMWSIGADTEYPELCMAIINWLYTPEGVLTALYGPKDVCWYYGDDGKTYFTDLGKACSKDVNTSFTGDYSGTFGDGQFYMNNRTWSPNAINPETGEQYEQTRWASNKTVAQYDIDQKWRDWSGFEDRFDYITSGKYKVILGVNYVVEPRSDELTVTWNQVADCIKTNSWKAIYASSDAEFESIVANMEAEAKSYGFDQCMEFQLKQNEIRRAAENAVK</sequence>
<evidence type="ECO:0000256" key="2">
    <source>
        <dbReference type="SAM" id="MobiDB-lite"/>
    </source>
</evidence>
<feature type="region of interest" description="Disordered" evidence="2">
    <location>
        <begin position="27"/>
        <end position="58"/>
    </location>
</feature>
<dbReference type="Gene3D" id="3.40.190.10">
    <property type="entry name" value="Periplasmic binding protein-like II"/>
    <property type="match status" value="2"/>
</dbReference>
<name>A0A839K0W9_9FIRM</name>
<protein>
    <submittedName>
        <fullName evidence="4">Extracellular solute-binding protein</fullName>
    </submittedName>
</protein>
<reference evidence="4 5" key="1">
    <citation type="submission" date="2020-07" db="EMBL/GenBank/DDBJ databases">
        <title>Characterization and genome sequencing of isolate MD1, a novel member within the family Lachnospiraceae.</title>
        <authorList>
            <person name="Rettenmaier R."/>
            <person name="Di Bello L."/>
            <person name="Zinser C."/>
            <person name="Scheitz K."/>
            <person name="Liebl W."/>
            <person name="Zverlov V."/>
        </authorList>
    </citation>
    <scope>NUCLEOTIDE SEQUENCE [LARGE SCALE GENOMIC DNA]</scope>
    <source>
        <strain evidence="4 5">MD1</strain>
    </source>
</reference>
<evidence type="ECO:0000256" key="1">
    <source>
        <dbReference type="ARBA" id="ARBA00022729"/>
    </source>
</evidence>
<dbReference type="InterPro" id="IPR050490">
    <property type="entry name" value="Bact_solute-bd_prot1"/>
</dbReference>
<proteinExistence type="predicted"/>
<evidence type="ECO:0000313" key="5">
    <source>
        <dbReference type="Proteomes" id="UP000574276"/>
    </source>
</evidence>
<feature type="compositionally biased region" description="Polar residues" evidence="2">
    <location>
        <begin position="27"/>
        <end position="43"/>
    </location>
</feature>
<feature type="signal peptide" evidence="3">
    <location>
        <begin position="1"/>
        <end position="27"/>
    </location>
</feature>
<dbReference type="SUPFAM" id="SSF53850">
    <property type="entry name" value="Periplasmic binding protein-like II"/>
    <property type="match status" value="1"/>
</dbReference>
<dbReference type="Proteomes" id="UP000574276">
    <property type="component" value="Unassembled WGS sequence"/>
</dbReference>
<gene>
    <name evidence="4" type="ORF">H0486_10280</name>
</gene>